<evidence type="ECO:0000256" key="3">
    <source>
        <dbReference type="ARBA" id="ARBA00022723"/>
    </source>
</evidence>
<evidence type="ECO:0000256" key="9">
    <source>
        <dbReference type="ARBA" id="ARBA00022840"/>
    </source>
</evidence>
<keyword evidence="2 14" id="KW-0540">Nuclease</keyword>
<dbReference type="GO" id="GO:0003690">
    <property type="term" value="F:double-stranded DNA binding"/>
    <property type="evidence" value="ECO:0007669"/>
    <property type="project" value="UniProtKB-UniRule"/>
</dbReference>
<evidence type="ECO:0000256" key="6">
    <source>
        <dbReference type="ARBA" id="ARBA00022801"/>
    </source>
</evidence>
<feature type="binding site" evidence="14">
    <location>
        <position position="1128"/>
    </location>
    <ligand>
        <name>[4Fe-4S] cluster</name>
        <dbReference type="ChEBI" id="CHEBI:49883"/>
    </ligand>
</feature>
<keyword evidence="5 14" id="KW-0227">DNA damage</keyword>
<dbReference type="Proteomes" id="UP000078148">
    <property type="component" value="Chromosome"/>
</dbReference>
<keyword evidence="13 14" id="KW-0234">DNA repair</keyword>
<reference evidence="16 17" key="2">
    <citation type="journal article" date="2016" name="Int. J. Syst. Evol. Microbiol.">
        <title>Paenibacillus bovis sp. nov., isolated from raw yak (Bos grunniens) milk.</title>
        <authorList>
            <person name="Gao C."/>
            <person name="Han J."/>
            <person name="Liu Z."/>
            <person name="Xu X."/>
            <person name="Hang F."/>
            <person name="Wu Z."/>
        </authorList>
    </citation>
    <scope>NUCLEOTIDE SEQUENCE [LARGE SCALE GENOMIC DNA]</scope>
    <source>
        <strain evidence="16 17">BD3526</strain>
    </source>
</reference>
<evidence type="ECO:0000256" key="4">
    <source>
        <dbReference type="ARBA" id="ARBA00022741"/>
    </source>
</evidence>
<dbReference type="GO" id="GO:0004386">
    <property type="term" value="F:helicase activity"/>
    <property type="evidence" value="ECO:0007669"/>
    <property type="project" value="UniProtKB-KW"/>
</dbReference>
<dbReference type="Gene3D" id="3.40.50.300">
    <property type="entry name" value="P-loop containing nucleotide triphosphate hydrolases"/>
    <property type="match status" value="3"/>
</dbReference>
<dbReference type="InterPro" id="IPR027417">
    <property type="entry name" value="P-loop_NTPase"/>
</dbReference>
<dbReference type="Gene3D" id="3.90.320.10">
    <property type="match status" value="1"/>
</dbReference>
<evidence type="ECO:0000256" key="8">
    <source>
        <dbReference type="ARBA" id="ARBA00022839"/>
    </source>
</evidence>
<evidence type="ECO:0000256" key="12">
    <source>
        <dbReference type="ARBA" id="ARBA00023125"/>
    </source>
</evidence>
<evidence type="ECO:0000313" key="16">
    <source>
        <dbReference type="EMBL" id="ANF97745.1"/>
    </source>
</evidence>
<accession>A0A172ZJC4</accession>
<dbReference type="GO" id="GO:0051539">
    <property type="term" value="F:4 iron, 4 sulfur cluster binding"/>
    <property type="evidence" value="ECO:0007669"/>
    <property type="project" value="UniProtKB-KW"/>
</dbReference>
<keyword evidence="6 14" id="KW-0378">Hydrolase</keyword>
<keyword evidence="10 14" id="KW-0408">Iron</keyword>
<evidence type="ECO:0000313" key="17">
    <source>
        <dbReference type="Proteomes" id="UP000078148"/>
    </source>
</evidence>
<dbReference type="Gene3D" id="6.10.140.1030">
    <property type="match status" value="1"/>
</dbReference>
<keyword evidence="8 14" id="KW-0269">Exonuclease</keyword>
<evidence type="ECO:0000256" key="10">
    <source>
        <dbReference type="ARBA" id="ARBA00023004"/>
    </source>
</evidence>
<dbReference type="OrthoDB" id="9758506at2"/>
<keyword evidence="9 14" id="KW-0067">ATP-binding</keyword>
<dbReference type="InterPro" id="IPR049035">
    <property type="entry name" value="ADDB_N"/>
</dbReference>
<keyword evidence="1 14" id="KW-0004">4Fe-4S</keyword>
<dbReference type="PROSITE" id="PS51217">
    <property type="entry name" value="UVRD_HELICASE_CTER"/>
    <property type="match status" value="1"/>
</dbReference>
<evidence type="ECO:0000256" key="2">
    <source>
        <dbReference type="ARBA" id="ARBA00022722"/>
    </source>
</evidence>
<keyword evidence="11 14" id="KW-0411">Iron-sulfur</keyword>
<protein>
    <recommendedName>
        <fullName evidence="14">ATP-dependent helicase/deoxyribonuclease subunit B</fullName>
        <ecNumber evidence="14">3.1.-.-</ecNumber>
    </recommendedName>
    <alternativeName>
        <fullName evidence="14">ATP-dependent helicase/nuclease subunit AddB</fullName>
    </alternativeName>
</protein>
<dbReference type="EC" id="3.1.-.-" evidence="14"/>
<dbReference type="STRING" id="1616788.AR543_18160"/>
<name>A0A172ZJC4_9BACL</name>
<keyword evidence="4 14" id="KW-0547">Nucleotide-binding</keyword>
<keyword evidence="17" id="KW-1185">Reference proteome</keyword>
<sequence length="1175" mass="133544">MPLKFMLGRSGSGKTTTVIQRIIDQIKEQPDGPPILLLVPEQASFQAQYALIRTPELRGNVRAHTYGFRHFAEWILRETGGSARTPIGDEGKKMLLYKLIHAHQPELRLFGASSDQFGFIGKLSELYTEFKHHALTAEELARYVQQPGAQRSPLLSDKLHDLQRIYQEYEQGLAGLYVDRDDTLTDLAAAIPQSETLNHVEVWIDGFHSFSPQEYAVIAALMEKAASVTITLTLDRPYDQEPPQEMELFHPTALTYRKLAQLAEALDGTALPIIENLSASPDSVPVRFRNSAQLAHLEYGYRHRKVWREPSADQAQAREQDITIHSTLDRRSEIEAALREMIRLARDKGARWRDMALFVRTLDDYESMIEPLLQDYNIPYFMDKRQGILHHPLAEFLRSALDIVMYHWRYEDVFRCIKTGMLVPDDGRVSTEDIDRLENAVLATGIHGSRWTDGRPWRNIPGIHMENEEERTESQRAAAQRIEQARDLVTGPLITFEKKIKKARHATEMCIALYQLIEDCNIAGQLEQMSGSAALAGDPLRAREHVQIYGSIMDLLEQMVDIMGEGELELTTFAGLLETGLSGLRLGIIPPAMDQVLIGSMDRTRPMDIRYAFVLGVNDGIVPSVFVDDGILNEMERTSMSDDGLALAPGITRRQLDERFLIYNTLTMASDKLWISYSQTDHEGKGLLPSEVITQVRSLFPFLQHQHHHPSAEQESDRISHPATTLPLLIGQLRDWSRGSDMQPAWWHAYNWYTAQSQWQPQLHMLLDSLFYENRGRQLNEDTSRHLYGSVLRTSVSGMEQFVSCPFAHFAARGLKLRERQEYRLKAPDISKLFYASLTDLAKDLKSQGRKWGDLSPEECMQAAEAAVDKHVPRLQGEILFSSKRYGYITRKLREIVSRASVIIGEQSRRGDFEPWYLELVFGPNGDWPPLRFTLDNGCTMEIVGKIDRVDVAESDNGLLIRIIDYKSSQTDLKLHEVYYGLALQMLTYLDVLLTHAEDMLGQKASPAGALYFHVHNPLLQSGNRLTLQQSQQELLKKFKMKGLLLADRDVIGRMDMELDKGYSAILPVAVKTDGGFYSSSAVASPDQWDELLRNVRQTARDIGTGITDGQTDITPYRMEQEKACTFCSYKSVCQFDESVKGNAYNILKKPNKNETWELLQNQQSTQKGDHSIDQ</sequence>
<feature type="domain" description="UvrD-like helicase C-terminal" evidence="15">
    <location>
        <begin position="285"/>
        <end position="594"/>
    </location>
</feature>
<dbReference type="Pfam" id="PF12705">
    <property type="entry name" value="PDDEXK_1"/>
    <property type="match status" value="1"/>
</dbReference>
<dbReference type="HAMAP" id="MF_01452">
    <property type="entry name" value="AddB_type1"/>
    <property type="match status" value="1"/>
</dbReference>
<feature type="binding site" evidence="14">
    <location>
        <position position="1125"/>
    </location>
    <ligand>
        <name>[4Fe-4S] cluster</name>
        <dbReference type="ChEBI" id="CHEBI:49883"/>
    </ligand>
</feature>
<evidence type="ECO:0000259" key="15">
    <source>
        <dbReference type="PROSITE" id="PS51217"/>
    </source>
</evidence>
<comment type="cofactor">
    <cofactor evidence="14">
        <name>Mg(2+)</name>
        <dbReference type="ChEBI" id="CHEBI:18420"/>
    </cofactor>
</comment>
<comment type="similarity">
    <text evidence="14">Belongs to the helicase family. AddB/RexB type 1 subfamily.</text>
</comment>
<dbReference type="EMBL" id="CP013023">
    <property type="protein sequence ID" value="ANF97745.1"/>
    <property type="molecule type" value="Genomic_DNA"/>
</dbReference>
<dbReference type="RefSeq" id="WP_060535840.1">
    <property type="nucleotide sequence ID" value="NZ_CP013023.1"/>
</dbReference>
<evidence type="ECO:0000256" key="11">
    <source>
        <dbReference type="ARBA" id="ARBA00023014"/>
    </source>
</evidence>
<dbReference type="PANTHER" id="PTHR30591:SF1">
    <property type="entry name" value="RECBCD ENZYME SUBUNIT RECC"/>
    <property type="match status" value="1"/>
</dbReference>
<keyword evidence="7 14" id="KW-0347">Helicase</keyword>
<feature type="binding site" evidence="14">
    <location>
        <position position="805"/>
    </location>
    <ligand>
        <name>[4Fe-4S] cluster</name>
        <dbReference type="ChEBI" id="CHEBI:49883"/>
    </ligand>
</feature>
<dbReference type="KEGG" id="pbv:AR543_18160"/>
<feature type="binding site" evidence="14">
    <location>
        <position position="1134"/>
    </location>
    <ligand>
        <name>[4Fe-4S] cluster</name>
        <dbReference type="ChEBI" id="CHEBI:49883"/>
    </ligand>
</feature>
<dbReference type="SUPFAM" id="SSF52540">
    <property type="entry name" value="P-loop containing nucleoside triphosphate hydrolases"/>
    <property type="match status" value="2"/>
</dbReference>
<dbReference type="GO" id="GO:0000724">
    <property type="term" value="P:double-strand break repair via homologous recombination"/>
    <property type="evidence" value="ECO:0007669"/>
    <property type="project" value="UniProtKB-UniRule"/>
</dbReference>
<gene>
    <name evidence="14" type="primary">addB</name>
    <name evidence="16" type="ORF">AR543_18160</name>
</gene>
<reference evidence="17" key="1">
    <citation type="submission" date="2015-10" db="EMBL/GenBank/DDBJ databases">
        <title>Genome of Paenibacillus bovis sp. nov.</title>
        <authorList>
            <person name="Wu Z."/>
            <person name="Gao C."/>
            <person name="Liu Z."/>
            <person name="Zheng H."/>
        </authorList>
    </citation>
    <scope>NUCLEOTIDE SEQUENCE [LARGE SCALE GENOMIC DNA]</scope>
    <source>
        <strain evidence="17">BD3526</strain>
    </source>
</reference>
<dbReference type="AlphaFoldDB" id="A0A172ZJC4"/>
<evidence type="ECO:0000256" key="14">
    <source>
        <dbReference type="HAMAP-Rule" id="MF_01452"/>
    </source>
</evidence>
<dbReference type="GO" id="GO:0046872">
    <property type="term" value="F:metal ion binding"/>
    <property type="evidence" value="ECO:0007669"/>
    <property type="project" value="UniProtKB-KW"/>
</dbReference>
<keyword evidence="12 14" id="KW-0238">DNA-binding</keyword>
<comment type="function">
    <text evidence="14">The heterodimer acts as both an ATP-dependent DNA helicase and an ATP-dependent, dual-direction single-stranded exonuclease. Recognizes the chi site generating a DNA molecule suitable for the initiation of homologous recombination. The AddB subunit has 5' -&gt; 3' nuclease activity but not helicase activity.</text>
</comment>
<comment type="cofactor">
    <cofactor evidence="14">
        <name>[4Fe-4S] cluster</name>
        <dbReference type="ChEBI" id="CHEBI:49883"/>
    </cofactor>
    <text evidence="14">Binds 1 [4Fe-4S] cluster.</text>
</comment>
<evidence type="ECO:0000256" key="13">
    <source>
        <dbReference type="ARBA" id="ARBA00023204"/>
    </source>
</evidence>
<evidence type="ECO:0000256" key="5">
    <source>
        <dbReference type="ARBA" id="ARBA00022763"/>
    </source>
</evidence>
<organism evidence="16 17">
    <name type="scientific">Paenibacillus bovis</name>
    <dbReference type="NCBI Taxonomy" id="1616788"/>
    <lineage>
        <taxon>Bacteria</taxon>
        <taxon>Bacillati</taxon>
        <taxon>Bacillota</taxon>
        <taxon>Bacilli</taxon>
        <taxon>Bacillales</taxon>
        <taxon>Paenibacillaceae</taxon>
        <taxon>Paenibacillus</taxon>
    </lineage>
</organism>
<dbReference type="GO" id="GO:0005524">
    <property type="term" value="F:ATP binding"/>
    <property type="evidence" value="ECO:0007669"/>
    <property type="project" value="UniProtKB-UniRule"/>
</dbReference>
<dbReference type="PANTHER" id="PTHR30591">
    <property type="entry name" value="RECBCD ENZYME SUBUNIT RECC"/>
    <property type="match status" value="1"/>
</dbReference>
<dbReference type="InterPro" id="IPR011604">
    <property type="entry name" value="PDDEXK-like_dom_sf"/>
</dbReference>
<dbReference type="InterPro" id="IPR038726">
    <property type="entry name" value="PDDEXK_AddAB-type"/>
</dbReference>
<keyword evidence="3 14" id="KW-0479">Metal-binding</keyword>
<evidence type="ECO:0000256" key="1">
    <source>
        <dbReference type="ARBA" id="ARBA00022485"/>
    </source>
</evidence>
<dbReference type="Pfam" id="PF21445">
    <property type="entry name" value="ADDB_N"/>
    <property type="match status" value="1"/>
</dbReference>
<comment type="miscellaneous">
    <text evidence="14">Despite having conserved helicase domains, this subunit does not have helicase activity.</text>
</comment>
<comment type="subunit">
    <text evidence="14">Heterodimer of AddA and AddB.</text>
</comment>
<dbReference type="InterPro" id="IPR014017">
    <property type="entry name" value="DNA_helicase_UvrD-like_C"/>
</dbReference>
<evidence type="ECO:0000256" key="7">
    <source>
        <dbReference type="ARBA" id="ARBA00022806"/>
    </source>
</evidence>
<dbReference type="InterPro" id="IPR014140">
    <property type="entry name" value="DNA_helicase_suAddB"/>
</dbReference>
<proteinExistence type="inferred from homology"/>
<dbReference type="NCBIfam" id="TIGR02773">
    <property type="entry name" value="addB_Gpos"/>
    <property type="match status" value="1"/>
</dbReference>
<dbReference type="GO" id="GO:0008409">
    <property type="term" value="F:5'-3' exonuclease activity"/>
    <property type="evidence" value="ECO:0007669"/>
    <property type="project" value="UniProtKB-UniRule"/>
</dbReference>